<feature type="region of interest" description="Disordered" evidence="1">
    <location>
        <begin position="401"/>
        <end position="426"/>
    </location>
</feature>
<name>A0AAV7K694_9METZ</name>
<protein>
    <submittedName>
        <fullName evidence="2">Uncharacterized protein</fullName>
    </submittedName>
</protein>
<evidence type="ECO:0000256" key="1">
    <source>
        <dbReference type="SAM" id="MobiDB-lite"/>
    </source>
</evidence>
<gene>
    <name evidence="2" type="ORF">LOD99_16069</name>
</gene>
<dbReference type="EMBL" id="JAKMXF010000133">
    <property type="protein sequence ID" value="KAI6656766.1"/>
    <property type="molecule type" value="Genomic_DNA"/>
</dbReference>
<comment type="caution">
    <text evidence="2">The sequence shown here is derived from an EMBL/GenBank/DDBJ whole genome shotgun (WGS) entry which is preliminary data.</text>
</comment>
<feature type="compositionally biased region" description="Basic residues" evidence="1">
    <location>
        <begin position="403"/>
        <end position="416"/>
    </location>
</feature>
<keyword evidence="3" id="KW-1185">Reference proteome</keyword>
<proteinExistence type="predicted"/>
<accession>A0AAV7K694</accession>
<evidence type="ECO:0000313" key="2">
    <source>
        <dbReference type="EMBL" id="KAI6656766.1"/>
    </source>
</evidence>
<evidence type="ECO:0000313" key="3">
    <source>
        <dbReference type="Proteomes" id="UP001165289"/>
    </source>
</evidence>
<dbReference type="AlphaFoldDB" id="A0AAV7K694"/>
<reference evidence="2 3" key="1">
    <citation type="journal article" date="2023" name="BMC Biol.">
        <title>The compact genome of the sponge Oopsacas minuta (Hexactinellida) is lacking key metazoan core genes.</title>
        <authorList>
            <person name="Santini S."/>
            <person name="Schenkelaars Q."/>
            <person name="Jourda C."/>
            <person name="Duchesne M."/>
            <person name="Belahbib H."/>
            <person name="Rocher C."/>
            <person name="Selva M."/>
            <person name="Riesgo A."/>
            <person name="Vervoort M."/>
            <person name="Leys S.P."/>
            <person name="Kodjabachian L."/>
            <person name="Le Bivic A."/>
            <person name="Borchiellini C."/>
            <person name="Claverie J.M."/>
            <person name="Renard E."/>
        </authorList>
    </citation>
    <scope>NUCLEOTIDE SEQUENCE [LARGE SCALE GENOMIC DNA]</scope>
    <source>
        <strain evidence="2">SPO-2</strain>
    </source>
</reference>
<dbReference type="Proteomes" id="UP001165289">
    <property type="component" value="Unassembled WGS sequence"/>
</dbReference>
<sequence length="426" mass="48220">MSDMEELVVVDTTEEISDPVTEIPHVIKPSIHDRVVKQNEKVNNSLNPKLNLVKNAVKNQLTYDNNPYGILVCSRFKVRSDIEDIPNSTEKRCHFSVEGNEINIKFPLRGEDADEMRKIGARKVIDFIMGLDRVPARLSELMSVPNIPVKRINITPNEIISFGPNSTKKRHQRAKSKLKSYTVRSELVKAKLTPIINGSRDSRRPNMAKVITKLPGIGLEFIGIGSSQSLAKLSSLTKALNYAKTNKLGGFCQTAVSPLIKDPSPLLGQVYDQSEDSIDSIQYPGETEYFTEPLQDHIPVHSRLSPRILTPASNSVRYFEDPPLLNHYPPTDTVQHPLEAERTLYDPISEEHMINTYYDHPPEVDYTSYPISSNLPHEAYYKSRPVPIGPQMYLRRGGWRGAARARGRGRGRRSRFMSKYGQSQHY</sequence>
<organism evidence="2 3">
    <name type="scientific">Oopsacas minuta</name>
    <dbReference type="NCBI Taxonomy" id="111878"/>
    <lineage>
        <taxon>Eukaryota</taxon>
        <taxon>Metazoa</taxon>
        <taxon>Porifera</taxon>
        <taxon>Hexactinellida</taxon>
        <taxon>Hexasterophora</taxon>
        <taxon>Lyssacinosida</taxon>
        <taxon>Leucopsacidae</taxon>
        <taxon>Oopsacas</taxon>
    </lineage>
</organism>